<accession>A0A372JQC5</accession>
<evidence type="ECO:0000313" key="2">
    <source>
        <dbReference type="Proteomes" id="UP000261811"/>
    </source>
</evidence>
<name>A0A372JQC5_9ACTN</name>
<keyword evidence="2" id="KW-1185">Reference proteome</keyword>
<dbReference type="Proteomes" id="UP000261811">
    <property type="component" value="Unassembled WGS sequence"/>
</dbReference>
<gene>
    <name evidence="1" type="ORF">DZF91_07665</name>
</gene>
<organism evidence="1 2">
    <name type="scientific">Actinomadura logoneensis</name>
    <dbReference type="NCBI Taxonomy" id="2293572"/>
    <lineage>
        <taxon>Bacteria</taxon>
        <taxon>Bacillati</taxon>
        <taxon>Actinomycetota</taxon>
        <taxon>Actinomycetes</taxon>
        <taxon>Streptosporangiales</taxon>
        <taxon>Thermomonosporaceae</taxon>
        <taxon>Actinomadura</taxon>
    </lineage>
</organism>
<dbReference type="EMBL" id="QURH01000146">
    <property type="protein sequence ID" value="RFU42217.1"/>
    <property type="molecule type" value="Genomic_DNA"/>
</dbReference>
<sequence length="67" mass="7440">MHEPCRIGLPPLIGEFAELLALLPNEVDIDGAMAHLGATGTGWRPILEHLVTDLTAHIWAHEEERHQ</sequence>
<evidence type="ECO:0000313" key="1">
    <source>
        <dbReference type="EMBL" id="RFU42217.1"/>
    </source>
</evidence>
<proteinExistence type="predicted"/>
<reference evidence="1 2" key="1">
    <citation type="submission" date="2018-08" db="EMBL/GenBank/DDBJ databases">
        <title>Actinomadura jelena sp. nov., a novel Actinomycete isolated from soil in Chad.</title>
        <authorList>
            <person name="Shi L."/>
        </authorList>
    </citation>
    <scope>NUCLEOTIDE SEQUENCE [LARGE SCALE GENOMIC DNA]</scope>
    <source>
        <strain evidence="1 2">NEAU-G17</strain>
    </source>
</reference>
<dbReference type="AlphaFoldDB" id="A0A372JQC5"/>
<comment type="caution">
    <text evidence="1">The sequence shown here is derived from an EMBL/GenBank/DDBJ whole genome shotgun (WGS) entry which is preliminary data.</text>
</comment>
<protein>
    <submittedName>
        <fullName evidence="1">Uncharacterized protein</fullName>
    </submittedName>
</protein>